<sequence>MTPDLLRPVLLVIVPADWDAVPEGVAELRRCLADEYGASLMLRQATAPLSSPLPLYAGYWEPKAQWYARRDVTPRLAEAFVDLRWFDAELEAG</sequence>
<accession>A0ABQ2FES0</accession>
<keyword evidence="2" id="KW-1185">Reference proteome</keyword>
<gene>
    <name evidence="1" type="ORF">GCM10010844_07180</name>
</gene>
<proteinExistence type="predicted"/>
<evidence type="ECO:0000313" key="1">
    <source>
        <dbReference type="EMBL" id="GGK91229.1"/>
    </source>
</evidence>
<evidence type="ECO:0000313" key="2">
    <source>
        <dbReference type="Proteomes" id="UP000604341"/>
    </source>
</evidence>
<comment type="caution">
    <text evidence="1">The sequence shown here is derived from an EMBL/GenBank/DDBJ whole genome shotgun (WGS) entry which is preliminary data.</text>
</comment>
<organism evidence="1 2">
    <name type="scientific">Deinococcus radiotolerans</name>
    <dbReference type="NCBI Taxonomy" id="1309407"/>
    <lineage>
        <taxon>Bacteria</taxon>
        <taxon>Thermotogati</taxon>
        <taxon>Deinococcota</taxon>
        <taxon>Deinococci</taxon>
        <taxon>Deinococcales</taxon>
        <taxon>Deinococcaceae</taxon>
        <taxon>Deinococcus</taxon>
    </lineage>
</organism>
<dbReference type="Proteomes" id="UP000604341">
    <property type="component" value="Unassembled WGS sequence"/>
</dbReference>
<dbReference type="RefSeq" id="WP_189067563.1">
    <property type="nucleotide sequence ID" value="NZ_BMPE01000001.1"/>
</dbReference>
<protein>
    <submittedName>
        <fullName evidence="1">Uncharacterized protein</fullName>
    </submittedName>
</protein>
<dbReference type="EMBL" id="BMPE01000001">
    <property type="protein sequence ID" value="GGK91229.1"/>
    <property type="molecule type" value="Genomic_DNA"/>
</dbReference>
<name>A0ABQ2FES0_9DEIO</name>
<reference evidence="2" key="1">
    <citation type="journal article" date="2019" name="Int. J. Syst. Evol. Microbiol.">
        <title>The Global Catalogue of Microorganisms (GCM) 10K type strain sequencing project: providing services to taxonomists for standard genome sequencing and annotation.</title>
        <authorList>
            <consortium name="The Broad Institute Genomics Platform"/>
            <consortium name="The Broad Institute Genome Sequencing Center for Infectious Disease"/>
            <person name="Wu L."/>
            <person name="Ma J."/>
        </authorList>
    </citation>
    <scope>NUCLEOTIDE SEQUENCE [LARGE SCALE GENOMIC DNA]</scope>
    <source>
        <strain evidence="2">JCM 19173</strain>
    </source>
</reference>